<evidence type="ECO:0000313" key="1">
    <source>
        <dbReference type="EMBL" id="GBM93777.1"/>
    </source>
</evidence>
<protein>
    <submittedName>
        <fullName evidence="1">Uncharacterized protein</fullName>
    </submittedName>
</protein>
<gene>
    <name evidence="1" type="ORF">AVEN_122799_1</name>
</gene>
<dbReference type="EMBL" id="BGPR01111993">
    <property type="protein sequence ID" value="GBM93777.1"/>
    <property type="molecule type" value="Genomic_DNA"/>
</dbReference>
<dbReference type="AlphaFoldDB" id="A0A4Y2JVC5"/>
<proteinExistence type="predicted"/>
<reference evidence="1 2" key="1">
    <citation type="journal article" date="2019" name="Sci. Rep.">
        <title>Orb-weaving spider Araneus ventricosus genome elucidates the spidroin gene catalogue.</title>
        <authorList>
            <person name="Kono N."/>
            <person name="Nakamura H."/>
            <person name="Ohtoshi R."/>
            <person name="Moran D.A.P."/>
            <person name="Shinohara A."/>
            <person name="Yoshida Y."/>
            <person name="Fujiwara M."/>
            <person name="Mori M."/>
            <person name="Tomita M."/>
            <person name="Arakawa K."/>
        </authorList>
    </citation>
    <scope>NUCLEOTIDE SEQUENCE [LARGE SCALE GENOMIC DNA]</scope>
</reference>
<keyword evidence="2" id="KW-1185">Reference proteome</keyword>
<sequence length="210" mass="23589">MGGIVPPPVIVRTSYGRGWAVRLCWPLGPDLSTRFYFNGHHSDFPYAKAGRGDYCLWLSLLFAHRGGGHRDFTEERLPYKSEIRVDLALAEHLGWKRVPVVGRFIDRAFIQPRCLIPILGISPTLLQYLLVKALAGISSCGGPLHGSSVHSTSMSYTHPRHFSNSSSVSISLSLGCNQFLWWSVAWIERSFNLDVLYPSSAFLQLFFSIY</sequence>
<comment type="caution">
    <text evidence="1">The sequence shown here is derived from an EMBL/GenBank/DDBJ whole genome shotgun (WGS) entry which is preliminary data.</text>
</comment>
<evidence type="ECO:0000313" key="2">
    <source>
        <dbReference type="Proteomes" id="UP000499080"/>
    </source>
</evidence>
<organism evidence="1 2">
    <name type="scientific">Araneus ventricosus</name>
    <name type="common">Orbweaver spider</name>
    <name type="synonym">Epeira ventricosa</name>
    <dbReference type="NCBI Taxonomy" id="182803"/>
    <lineage>
        <taxon>Eukaryota</taxon>
        <taxon>Metazoa</taxon>
        <taxon>Ecdysozoa</taxon>
        <taxon>Arthropoda</taxon>
        <taxon>Chelicerata</taxon>
        <taxon>Arachnida</taxon>
        <taxon>Araneae</taxon>
        <taxon>Araneomorphae</taxon>
        <taxon>Entelegynae</taxon>
        <taxon>Araneoidea</taxon>
        <taxon>Araneidae</taxon>
        <taxon>Araneus</taxon>
    </lineage>
</organism>
<name>A0A4Y2JVC5_ARAVE</name>
<accession>A0A4Y2JVC5</accession>
<dbReference type="Proteomes" id="UP000499080">
    <property type="component" value="Unassembled WGS sequence"/>
</dbReference>